<gene>
    <name evidence="1" type="ORF">XM38_019210</name>
</gene>
<organism evidence="1 2">
    <name type="scientific">Halomicronema hongdechloris C2206</name>
    <dbReference type="NCBI Taxonomy" id="1641165"/>
    <lineage>
        <taxon>Bacteria</taxon>
        <taxon>Bacillati</taxon>
        <taxon>Cyanobacteriota</taxon>
        <taxon>Cyanophyceae</taxon>
        <taxon>Nodosilineales</taxon>
        <taxon>Nodosilineaceae</taxon>
        <taxon>Halomicronema</taxon>
    </lineage>
</organism>
<evidence type="ECO:0000313" key="2">
    <source>
        <dbReference type="Proteomes" id="UP000191901"/>
    </source>
</evidence>
<protein>
    <submittedName>
        <fullName evidence="1">Uncharacterized protein</fullName>
    </submittedName>
</protein>
<dbReference type="EMBL" id="CP021983">
    <property type="protein sequence ID" value="ASC70972.1"/>
    <property type="molecule type" value="Genomic_DNA"/>
</dbReference>
<accession>A0A1Z3HKX7</accession>
<proteinExistence type="predicted"/>
<sequence length="920" mass="101688">MRDNRNGHYALRLQTSDGDASIESAFSSIAPGLTQLVFSLTSAGTGHVYVNGVEQPQQRQSIAGALFAADDIADDRFNLAFANENGNFPRPWLGELHYAALYSQPLPAAEVAHHYQLGVALLRTYRQRPYPWHGTGLQLRSSRLWSSTADAAIQRYPAATLLPALLQLETTPNPIPCSLAVSPYLGLDFRPAQGTYERRIVSAELLGLNPTSGQLLPVASHLWEATQDAIALDDERLTASIDQWAQQTHIRLAPDSAIAILRLRELRQLTSENPNQTMAVLQPRYRFRIVPNIQIRQSLTQRTFNLRSQVSQLRFRQGQFGGYQLPQNLHPVELAPPQVIGVQPLYLPERPESDAAGAWPWGLSSLRLSVQYTQDQQGVIGPYDDSETLWWQAPQYGLQFRSALPEDGPTAGLPPYFRATAIKSLLPVLPTPPLPAMVDTDAWQPILPGHLHYFLVGDRPGAMLALRHQLLRQAASAGNLVSGSVPVQHRYPRPVPLPSNQNPNTALRTWASYFDLGSSHRLTQAPSDTAFFAGFLDESSGLLQPARGLELTIREPVQGVIDSSWDGRLEFSAQAQIGFSPQSEVVDEAWDIQVTIISGGLTLTYEQFPEGHYDLSADQQQRLQRLLAERQPGETLTVCAKVNPRAIEDGFYQTLTFPLRLRDPDALPLPLTPYFIHFEDPEYNRQLASSAAHAAREISLPGDGDELVTYRAKLACDRREYNPDSQMALRYDWDDDAVTGTADLTIQRIDANGISADLVLLNGSLTGIAPGRLLQFSLADLRRPGQEQPPLLQTGMALQLTLTLRSRQDVPIDSDPVVLTVTIVADPVIPTPDAAYALLRQRQSDGVECVRFAWGPAAGRIELLRADDLRTEIVRRRAVFQWSDTARPLTPETSDGIHYALQKIGATGATHTTDFQSPAS</sequence>
<dbReference type="Gene3D" id="2.60.120.200">
    <property type="match status" value="1"/>
</dbReference>
<dbReference type="STRING" id="1641165.XM38_15035"/>
<dbReference type="Proteomes" id="UP000191901">
    <property type="component" value="Chromosome"/>
</dbReference>
<dbReference type="KEGG" id="hhg:XM38_019210"/>
<dbReference type="AlphaFoldDB" id="A0A1Z3HKX7"/>
<keyword evidence="2" id="KW-1185">Reference proteome</keyword>
<evidence type="ECO:0000313" key="1">
    <source>
        <dbReference type="EMBL" id="ASC70972.1"/>
    </source>
</evidence>
<dbReference type="SUPFAM" id="SSF49899">
    <property type="entry name" value="Concanavalin A-like lectins/glucanases"/>
    <property type="match status" value="1"/>
</dbReference>
<dbReference type="InterPro" id="IPR013320">
    <property type="entry name" value="ConA-like_dom_sf"/>
</dbReference>
<reference evidence="1 2" key="1">
    <citation type="journal article" date="2016" name="Biochim. Biophys. Acta">
        <title>Characterization of red-shifted phycobilisomes isolated from the chlorophyll f-containing cyanobacterium Halomicronema hongdechloris.</title>
        <authorList>
            <person name="Li Y."/>
            <person name="Lin Y."/>
            <person name="Garvey C.J."/>
            <person name="Birch D."/>
            <person name="Corkery R.W."/>
            <person name="Loughlin P.C."/>
            <person name="Scheer H."/>
            <person name="Willows R.D."/>
            <person name="Chen M."/>
        </authorList>
    </citation>
    <scope>NUCLEOTIDE SEQUENCE [LARGE SCALE GENOMIC DNA]</scope>
    <source>
        <strain evidence="1 2">C2206</strain>
    </source>
</reference>
<name>A0A1Z3HKX7_9CYAN</name>